<dbReference type="Gene3D" id="3.30.70.1320">
    <property type="entry name" value="Multidrug efflux transporter AcrB pore domain like"/>
    <property type="match status" value="1"/>
</dbReference>
<feature type="transmembrane region" description="Helical" evidence="1">
    <location>
        <begin position="520"/>
        <end position="540"/>
    </location>
</feature>
<dbReference type="Gene3D" id="1.20.1640.10">
    <property type="entry name" value="Multidrug efflux transporter AcrB transmembrane domain"/>
    <property type="match status" value="2"/>
</dbReference>
<dbReference type="PANTHER" id="PTHR32063">
    <property type="match status" value="1"/>
</dbReference>
<evidence type="ECO:0000256" key="1">
    <source>
        <dbReference type="SAM" id="Phobius"/>
    </source>
</evidence>
<gene>
    <name evidence="2" type="ORF">GCM10010517_39840</name>
</gene>
<keyword evidence="1" id="KW-1133">Transmembrane helix</keyword>
<dbReference type="InterPro" id="IPR001036">
    <property type="entry name" value="Acrflvin-R"/>
</dbReference>
<organism evidence="2 3">
    <name type="scientific">Streptosporangium fragile</name>
    <dbReference type="NCBI Taxonomy" id="46186"/>
    <lineage>
        <taxon>Bacteria</taxon>
        <taxon>Bacillati</taxon>
        <taxon>Actinomycetota</taxon>
        <taxon>Actinomycetes</taxon>
        <taxon>Streptosporangiales</taxon>
        <taxon>Streptosporangiaceae</taxon>
        <taxon>Streptosporangium</taxon>
    </lineage>
</organism>
<dbReference type="RefSeq" id="WP_344973495.1">
    <property type="nucleotide sequence ID" value="NZ_BAAAVI010000027.1"/>
</dbReference>
<keyword evidence="1" id="KW-0812">Transmembrane</keyword>
<dbReference type="Pfam" id="PF00873">
    <property type="entry name" value="ACR_tran"/>
    <property type="match status" value="1"/>
</dbReference>
<feature type="transmembrane region" description="Helical" evidence="1">
    <location>
        <begin position="870"/>
        <end position="890"/>
    </location>
</feature>
<feature type="transmembrane region" description="Helical" evidence="1">
    <location>
        <begin position="941"/>
        <end position="961"/>
    </location>
</feature>
<proteinExistence type="predicted"/>
<feature type="transmembrane region" description="Helical" evidence="1">
    <location>
        <begin position="973"/>
        <end position="1000"/>
    </location>
</feature>
<accession>A0ABN3W051</accession>
<dbReference type="SUPFAM" id="SSF82714">
    <property type="entry name" value="Multidrug efflux transporter AcrB TolC docking domain, DN and DC subdomains"/>
    <property type="match status" value="2"/>
</dbReference>
<comment type="caution">
    <text evidence="2">The sequence shown here is derived from an EMBL/GenBank/DDBJ whole genome shotgun (WGS) entry which is preliminary data.</text>
</comment>
<name>A0ABN3W051_9ACTN</name>
<keyword evidence="3" id="KW-1185">Reference proteome</keyword>
<dbReference type="Gene3D" id="3.30.70.1440">
    <property type="entry name" value="Multidrug efflux transporter AcrB pore domain"/>
    <property type="match status" value="1"/>
</dbReference>
<feature type="transmembrane region" description="Helical" evidence="1">
    <location>
        <begin position="331"/>
        <end position="349"/>
    </location>
</feature>
<dbReference type="Gene3D" id="3.30.70.1430">
    <property type="entry name" value="Multidrug efflux transporter AcrB pore domain"/>
    <property type="match status" value="2"/>
</dbReference>
<feature type="transmembrane region" description="Helical" evidence="1">
    <location>
        <begin position="424"/>
        <end position="444"/>
    </location>
</feature>
<evidence type="ECO:0000313" key="2">
    <source>
        <dbReference type="EMBL" id="GAA2878004.1"/>
    </source>
</evidence>
<keyword evidence="1" id="KW-0472">Membrane</keyword>
<dbReference type="PANTHER" id="PTHR32063:SF0">
    <property type="entry name" value="SWARMING MOTILITY PROTEIN SWRC"/>
    <property type="match status" value="1"/>
</dbReference>
<dbReference type="Gene3D" id="3.30.2090.10">
    <property type="entry name" value="Multidrug efflux transporter AcrB TolC docking domain, DN and DC subdomains"/>
    <property type="match status" value="2"/>
</dbReference>
<evidence type="ECO:0000313" key="3">
    <source>
        <dbReference type="Proteomes" id="UP001500831"/>
    </source>
</evidence>
<dbReference type="SUPFAM" id="SSF82866">
    <property type="entry name" value="Multidrug efflux transporter AcrB transmembrane domain"/>
    <property type="match status" value="2"/>
</dbReference>
<dbReference type="Proteomes" id="UP001500831">
    <property type="component" value="Unassembled WGS sequence"/>
</dbReference>
<feature type="transmembrane region" description="Helical" evidence="1">
    <location>
        <begin position="356"/>
        <end position="374"/>
    </location>
</feature>
<feature type="transmembrane region" description="Helical" evidence="1">
    <location>
        <begin position="896"/>
        <end position="920"/>
    </location>
</feature>
<feature type="transmembrane region" description="Helical" evidence="1">
    <location>
        <begin position="380"/>
        <end position="403"/>
    </location>
</feature>
<dbReference type="EMBL" id="BAAAVI010000027">
    <property type="protein sequence ID" value="GAA2878004.1"/>
    <property type="molecule type" value="Genomic_DNA"/>
</dbReference>
<dbReference type="PRINTS" id="PR00702">
    <property type="entry name" value="ACRIFLAVINRP"/>
</dbReference>
<feature type="transmembrane region" description="Helical" evidence="1">
    <location>
        <begin position="456"/>
        <end position="483"/>
    </location>
</feature>
<dbReference type="InterPro" id="IPR027463">
    <property type="entry name" value="AcrB_DN_DC_subdom"/>
</dbReference>
<sequence length="1027" mass="107935">MNALTRISLANRALVALLALAVLIFGAIATVSLKQELLPSFTVPTVSVTTVYPGAAPQIVERGVTEKIEEAVEGGAGQQKISSFSGDGLSSVLIEYEHGTDIDRAVQDLQQRVGRIQAQLPARVTPQVAPGTSTEFPVISLAVTGDDERRLARRLQELAPGELGSVDGVSRVLVGGERPETVEILLDQDELKKRGLTADAVATALGSGGSVVPAGILTSGGESLALQVGEGFDSLADVRGLYLAPKVRLDDVADVRVVEERPRSLTRTDGRPSLSVMVMAKPDGNTVAIAEEVRERLPGLTRALGSGTALTVAFDQSEFIEKSIGDLTTEGLLGLGFAALIILVFLFSFRSTVVTVISIPLSLVVALIGLWANGFTLNMLTLGALTIAVGRVVDDSIVVIENIKRHLDYGEDKLHAVTTGTREVAGAVTASTLTTVAVFLPIAFTGGITGSLFSAFALTVTIALLASLLVSLTVIPVLAYWFLRPPRNAVSREAVDAKERDGVLQRLYVPVIRFAVRRRWLTLLAAVTIFALTGGMVGQLKTDFLGDTGQNTFQVRQELAPGVSLEGADRAARTVERALKDVPGLKSYQVTIGPDDSETGGGRQVATFSLTAKEDTDVKKVRETVRARVTKLTASGPELGKVSVQGGQGGLGGDLAVTVSAPDDAALARAADLVAGAMRQVPDTSEVKSGVASTARQISVRVDRKAAVARGLGEAQITQAVTRVTRGEQVAKVTLDGEEREMSLRVDAPADDVAALRNLRIPTPLGRTVRLDDVATVETVTAPTRLSRIDGERATTVSAKFTGEDLGAASGVLKKRLDALTLPAGAAAEIGGVSQQQTSSFNSLFVALGAAILIVYLIMVATFRSLAHPLMLLVSIPFAATGALGLLVATGTPLGLSSLIGMLMLVGIVVTNAIVLLDLVRQYRERGMSAREAVVEGGRHRVRPVIMTALATIFALTPMAIGLTGEGSFLSKPLAVVVIGGLTSSTLLTLILLPTLYTIVEDVKDRFRRRPPVPPAPLAEREPAHVG</sequence>
<protein>
    <submittedName>
        <fullName evidence="2">Efflux RND transporter permease subunit</fullName>
    </submittedName>
</protein>
<dbReference type="SUPFAM" id="SSF82693">
    <property type="entry name" value="Multidrug efflux transporter AcrB pore domain, PN1, PN2, PC1 and PC2 subdomains"/>
    <property type="match status" value="2"/>
</dbReference>
<reference evidence="2 3" key="1">
    <citation type="journal article" date="2019" name="Int. J. Syst. Evol. Microbiol.">
        <title>The Global Catalogue of Microorganisms (GCM) 10K type strain sequencing project: providing services to taxonomists for standard genome sequencing and annotation.</title>
        <authorList>
            <consortium name="The Broad Institute Genomics Platform"/>
            <consortium name="The Broad Institute Genome Sequencing Center for Infectious Disease"/>
            <person name="Wu L."/>
            <person name="Ma J."/>
        </authorList>
    </citation>
    <scope>NUCLEOTIDE SEQUENCE [LARGE SCALE GENOMIC DNA]</scope>
    <source>
        <strain evidence="2 3">JCM 6242</strain>
    </source>
</reference>
<feature type="transmembrane region" description="Helical" evidence="1">
    <location>
        <begin position="844"/>
        <end position="863"/>
    </location>
</feature>